<feature type="domain" description="DUF4139" evidence="2">
    <location>
        <begin position="315"/>
        <end position="827"/>
    </location>
</feature>
<dbReference type="GO" id="GO:0005643">
    <property type="term" value="C:nuclear pore"/>
    <property type="evidence" value="ECO:0007669"/>
    <property type="project" value="UniProtKB-SubCell"/>
</dbReference>
<organism evidence="4 5">
    <name type="scientific">Truncatella angustata</name>
    <dbReference type="NCBI Taxonomy" id="152316"/>
    <lineage>
        <taxon>Eukaryota</taxon>
        <taxon>Fungi</taxon>
        <taxon>Dikarya</taxon>
        <taxon>Ascomycota</taxon>
        <taxon>Pezizomycotina</taxon>
        <taxon>Sordariomycetes</taxon>
        <taxon>Xylariomycetidae</taxon>
        <taxon>Amphisphaeriales</taxon>
        <taxon>Sporocadaceae</taxon>
        <taxon>Truncatella</taxon>
    </lineage>
</organism>
<evidence type="ECO:0000259" key="3">
    <source>
        <dbReference type="Pfam" id="PF13600"/>
    </source>
</evidence>
<protein>
    <recommendedName>
        <fullName evidence="6">Mucoidy inhibitor-like protein</fullName>
    </recommendedName>
</protein>
<dbReference type="Pfam" id="PF13598">
    <property type="entry name" value="DUF4139"/>
    <property type="match status" value="1"/>
</dbReference>
<dbReference type="AlphaFoldDB" id="A0A9P9A561"/>
<dbReference type="RefSeq" id="XP_045965111.1">
    <property type="nucleotide sequence ID" value="XM_046101609.1"/>
</dbReference>
<feature type="region of interest" description="Disordered" evidence="1">
    <location>
        <begin position="85"/>
        <end position="112"/>
    </location>
</feature>
<keyword evidence="5" id="KW-1185">Reference proteome</keyword>
<dbReference type="InterPro" id="IPR025554">
    <property type="entry name" value="DUF4140"/>
</dbReference>
<dbReference type="OrthoDB" id="10068793at2759"/>
<feature type="domain" description="DUF4140" evidence="3">
    <location>
        <begin position="19"/>
        <end position="144"/>
    </location>
</feature>
<reference evidence="4" key="1">
    <citation type="journal article" date="2021" name="Nat. Commun.">
        <title>Genetic determinants of endophytism in the Arabidopsis root mycobiome.</title>
        <authorList>
            <person name="Mesny F."/>
            <person name="Miyauchi S."/>
            <person name="Thiergart T."/>
            <person name="Pickel B."/>
            <person name="Atanasova L."/>
            <person name="Karlsson M."/>
            <person name="Huettel B."/>
            <person name="Barry K.W."/>
            <person name="Haridas S."/>
            <person name="Chen C."/>
            <person name="Bauer D."/>
            <person name="Andreopoulos W."/>
            <person name="Pangilinan J."/>
            <person name="LaButti K."/>
            <person name="Riley R."/>
            <person name="Lipzen A."/>
            <person name="Clum A."/>
            <person name="Drula E."/>
            <person name="Henrissat B."/>
            <person name="Kohler A."/>
            <person name="Grigoriev I.V."/>
            <person name="Martin F.M."/>
            <person name="Hacquard S."/>
        </authorList>
    </citation>
    <scope>NUCLEOTIDE SEQUENCE</scope>
    <source>
        <strain evidence="4">MPI-SDFR-AT-0073</strain>
    </source>
</reference>
<dbReference type="NCBIfam" id="TIGR02231">
    <property type="entry name" value="mucoidy inhibitor MuiA family protein"/>
    <property type="match status" value="1"/>
</dbReference>
<dbReference type="PANTHER" id="PTHR31005">
    <property type="entry name" value="DUF4139 DOMAIN-CONTAINING PROTEIN"/>
    <property type="match status" value="1"/>
</dbReference>
<dbReference type="GeneID" id="70130501"/>
<sequence>MNRVHQHDFQIRDLATQSVTLFPGRAQVVREIKAQLKPGANQITIIGLTPGTDEHSIKVEGTGSAIITDINIQSLPNREVFEDVYPDSDESESGSESDHDNDDEVTDSEYGDVKDISEKIATLLDEQRRANELVASAESRMKILDSYGIMLASVPPNNNTASKVQDFDIITGLDTYRTEREKIHQDYMEGNAKQRELNERMEKLQTDRSRLQKRANKRMAKADKEKAKALRHRKLKEQKAAHKRERLVKEKLRIRREREAFWPRNVYIVKVSLEAVDFTPVTSRRGSVSSDSATLAINHPETVAEGDIATTKCDLTLSYVTSYAYWSPSYDLALSTTTNSGTLCFDAQLTNMTSETWSKCKIMLSTSQADFSRLNDELPTLVPWYVRLAEKRGFGFTTHVPTEIMYSREEESYKTGTGLRNARNTEKPRAELFGIDNVDNRFGVQPLPLPHQIYSTINQITTANSQNTATTGGGLFGRVQDTNPAPTHGGLFGSSQAVATVSPQSGGLFGRVQNTNPAATHGGLFGSSQSVATVSPQSGGLFGALKSNEGESKKKDQLTVDKLAMSSSSFDGLLHAHGEIGAVVMEAKPDLEFQGSVFEEVGFTSTYEIDGSKTLSPASNPSKQRVARVSMTSVTFSHNVVAKYKPAAYLKAKLRNESNLTLLKGPTGLTLDGTFIGRTTLPRCSPSETFDLNLGIDPAIRVAYPKPDVKRSQTGFISKEDSSTFKRLITLSNTRSDEQSKPAQITVLDQIPVSEDERLRIEIIQPKGLVAGSYGVSTGAPENEGKEHAIWGEAVSTLKNGGEISWDVKLNAGRSVKLAFEYDLSIPAGERAVNI</sequence>
<dbReference type="Proteomes" id="UP000758603">
    <property type="component" value="Unassembled WGS sequence"/>
</dbReference>
<dbReference type="Pfam" id="PF13600">
    <property type="entry name" value="DUF4140"/>
    <property type="match status" value="1"/>
</dbReference>
<evidence type="ECO:0000256" key="1">
    <source>
        <dbReference type="SAM" id="MobiDB-lite"/>
    </source>
</evidence>
<accession>A0A9P9A561</accession>
<feature type="region of interest" description="Disordered" evidence="1">
    <location>
        <begin position="209"/>
        <end position="242"/>
    </location>
</feature>
<proteinExistence type="predicted"/>
<evidence type="ECO:0000313" key="4">
    <source>
        <dbReference type="EMBL" id="KAH6660980.1"/>
    </source>
</evidence>
<dbReference type="InterPro" id="IPR011935">
    <property type="entry name" value="CHP02231"/>
</dbReference>
<dbReference type="PANTHER" id="PTHR31005:SF8">
    <property type="entry name" value="DUF4139 DOMAIN-CONTAINING PROTEIN"/>
    <property type="match status" value="1"/>
</dbReference>
<evidence type="ECO:0008006" key="6">
    <source>
        <dbReference type="Google" id="ProtNLM"/>
    </source>
</evidence>
<gene>
    <name evidence="4" type="ORF">BKA67DRAFT_549803</name>
</gene>
<feature type="compositionally biased region" description="Basic residues" evidence="1">
    <location>
        <begin position="229"/>
        <end position="242"/>
    </location>
</feature>
<dbReference type="InterPro" id="IPR037291">
    <property type="entry name" value="DUF4139"/>
</dbReference>
<evidence type="ECO:0000313" key="5">
    <source>
        <dbReference type="Proteomes" id="UP000758603"/>
    </source>
</evidence>
<evidence type="ECO:0000259" key="2">
    <source>
        <dbReference type="Pfam" id="PF13598"/>
    </source>
</evidence>
<name>A0A9P9A561_9PEZI</name>
<feature type="compositionally biased region" description="Acidic residues" evidence="1">
    <location>
        <begin position="85"/>
        <end position="110"/>
    </location>
</feature>
<dbReference type="EMBL" id="JAGPXC010000001">
    <property type="protein sequence ID" value="KAH6660980.1"/>
    <property type="molecule type" value="Genomic_DNA"/>
</dbReference>
<comment type="caution">
    <text evidence="4">The sequence shown here is derived from an EMBL/GenBank/DDBJ whole genome shotgun (WGS) entry which is preliminary data.</text>
</comment>